<accession>A0ABV1EKJ1</accession>
<proteinExistence type="predicted"/>
<organism evidence="2 3">
    <name type="scientific">Flavonifractor hominis</name>
    <dbReference type="NCBI Taxonomy" id="3133178"/>
    <lineage>
        <taxon>Bacteria</taxon>
        <taxon>Bacillati</taxon>
        <taxon>Bacillota</taxon>
        <taxon>Clostridia</taxon>
        <taxon>Eubacteriales</taxon>
        <taxon>Oscillospiraceae</taxon>
        <taxon>Flavonifractor</taxon>
    </lineage>
</organism>
<dbReference type="EMBL" id="JBBMFT010000001">
    <property type="protein sequence ID" value="MEQ2455105.1"/>
    <property type="molecule type" value="Genomic_DNA"/>
</dbReference>
<dbReference type="Proteomes" id="UP001440599">
    <property type="component" value="Unassembled WGS sequence"/>
</dbReference>
<dbReference type="Pfam" id="PF09560">
    <property type="entry name" value="Spore_YunB"/>
    <property type="match status" value="1"/>
</dbReference>
<dbReference type="PIRSF" id="PIRSF021383">
    <property type="entry name" value="YunB"/>
    <property type="match status" value="1"/>
</dbReference>
<dbReference type="RefSeq" id="WP_349138787.1">
    <property type="nucleotide sequence ID" value="NZ_JBBMFT010000001.1"/>
</dbReference>
<keyword evidence="3" id="KW-1185">Reference proteome</keyword>
<dbReference type="InterPro" id="IPR014197">
    <property type="entry name" value="Sporulation_prot_YunB"/>
</dbReference>
<comment type="caution">
    <text evidence="2">The sequence shown here is derived from an EMBL/GenBank/DDBJ whole genome shotgun (WGS) entry which is preliminary data.</text>
</comment>
<protein>
    <submittedName>
        <fullName evidence="2">Sporulation protein YunB</fullName>
    </submittedName>
</protein>
<dbReference type="NCBIfam" id="TIGR02832">
    <property type="entry name" value="spo_yunB"/>
    <property type="match status" value="1"/>
</dbReference>
<evidence type="ECO:0000313" key="2">
    <source>
        <dbReference type="EMBL" id="MEQ2455105.1"/>
    </source>
</evidence>
<keyword evidence="1" id="KW-0812">Transmembrane</keyword>
<evidence type="ECO:0000313" key="3">
    <source>
        <dbReference type="Proteomes" id="UP001440599"/>
    </source>
</evidence>
<feature type="transmembrane region" description="Helical" evidence="1">
    <location>
        <begin position="21"/>
        <end position="44"/>
    </location>
</feature>
<evidence type="ECO:0000256" key="1">
    <source>
        <dbReference type="SAM" id="Phobius"/>
    </source>
</evidence>
<keyword evidence="1" id="KW-1133">Transmembrane helix</keyword>
<sequence length="228" mass="24465">MHRPRYRLWFRPPRRTRKPGRRGGGILLSAVFGIGMALLVIGLLDSALRPTVVALAQSRVENTVTGIINRAVTDTLTAEAISYSELVTLEKNEAGQVTVLTTDSARLNVLRTEILEDILCEVKSLDGQDLGIPLGSLTGLSSASNLGPNIPVRVLTAATPSADFRNVFTSAGINQTLHQIMLEVQVEVTLLIPGGTVETVVEAQVCAAETLLVGSVPETYLELTEQQP</sequence>
<gene>
    <name evidence="2" type="primary">yunB</name>
    <name evidence="2" type="ORF">WMO45_01100</name>
</gene>
<keyword evidence="1" id="KW-0472">Membrane</keyword>
<reference evidence="2 3" key="1">
    <citation type="submission" date="2024-03" db="EMBL/GenBank/DDBJ databases">
        <title>Human intestinal bacterial collection.</title>
        <authorList>
            <person name="Pauvert C."/>
            <person name="Hitch T.C.A."/>
            <person name="Clavel T."/>
        </authorList>
    </citation>
    <scope>NUCLEOTIDE SEQUENCE [LARGE SCALE GENOMIC DNA]</scope>
    <source>
        <strain evidence="2 3">CLA-AP-H34</strain>
    </source>
</reference>
<name>A0ABV1EKJ1_9FIRM</name>